<evidence type="ECO:0000313" key="2">
    <source>
        <dbReference type="EMBL" id="BCL28351.1"/>
    </source>
</evidence>
<dbReference type="EMBL" id="AP023440">
    <property type="protein sequence ID" value="BCL28351.1"/>
    <property type="molecule type" value="Genomic_DNA"/>
</dbReference>
<evidence type="ECO:0000313" key="3">
    <source>
        <dbReference type="Proteomes" id="UP000516444"/>
    </source>
</evidence>
<dbReference type="KEGG" id="sgm:GCM10017557_32100"/>
<accession>A0A7G1P147</accession>
<feature type="region of interest" description="Disordered" evidence="1">
    <location>
        <begin position="20"/>
        <end position="41"/>
    </location>
</feature>
<name>A0A7G1P147_9ACTN</name>
<protein>
    <submittedName>
        <fullName evidence="2">Uncharacterized protein</fullName>
    </submittedName>
</protein>
<dbReference type="AlphaFoldDB" id="A0A7G1P147"/>
<reference evidence="2 3" key="1">
    <citation type="journal article" date="2014" name="Int. J. Syst. Evol. Microbiol.">
        <title>Complete genome sequence of Corynebacterium casei LMG S-19264T (=DSM 44701T), isolated from a smear-ripened cheese.</title>
        <authorList>
            <consortium name="US DOE Joint Genome Institute (JGI-PGF)"/>
            <person name="Walter F."/>
            <person name="Albersmeier A."/>
            <person name="Kalinowski J."/>
            <person name="Ruckert C."/>
        </authorList>
    </citation>
    <scope>NUCLEOTIDE SEQUENCE [LARGE SCALE GENOMIC DNA]</scope>
    <source>
        <strain evidence="2 3">JCM 4677</strain>
    </source>
</reference>
<proteinExistence type="predicted"/>
<keyword evidence="3" id="KW-1185">Reference proteome</keyword>
<gene>
    <name evidence="2" type="ORF">GCM10017557_32100</name>
</gene>
<organism evidence="2 3">
    <name type="scientific">Streptomyces aurantiacus</name>
    <dbReference type="NCBI Taxonomy" id="47760"/>
    <lineage>
        <taxon>Bacteria</taxon>
        <taxon>Bacillati</taxon>
        <taxon>Actinomycetota</taxon>
        <taxon>Actinomycetes</taxon>
        <taxon>Kitasatosporales</taxon>
        <taxon>Streptomycetaceae</taxon>
        <taxon>Streptomyces</taxon>
        <taxon>Streptomyces aurantiacus group</taxon>
    </lineage>
</organism>
<evidence type="ECO:0000256" key="1">
    <source>
        <dbReference type="SAM" id="MobiDB-lite"/>
    </source>
</evidence>
<sequence>MVRGASSAFSFAPAALTLPVTYPGAPPPDPRSSNAGEAEDFAFEDQVVRADNWGLGAEPSGSGRCREGTWWLHVFC</sequence>
<dbReference type="Proteomes" id="UP000516444">
    <property type="component" value="Chromosome"/>
</dbReference>